<dbReference type="KEGG" id="tper:IWA51_02470"/>
<evidence type="ECO:0000313" key="2">
    <source>
        <dbReference type="EMBL" id="QQA01499.1"/>
    </source>
</evidence>
<feature type="transmembrane region" description="Helical" evidence="1">
    <location>
        <begin position="86"/>
        <end position="105"/>
    </location>
</feature>
<keyword evidence="1" id="KW-1133">Transmembrane helix</keyword>
<organism evidence="2 3">
    <name type="scientific">Treponema peruense</name>
    <dbReference type="NCBI Taxonomy" id="2787628"/>
    <lineage>
        <taxon>Bacteria</taxon>
        <taxon>Pseudomonadati</taxon>
        <taxon>Spirochaetota</taxon>
        <taxon>Spirochaetia</taxon>
        <taxon>Spirochaetales</taxon>
        <taxon>Treponemataceae</taxon>
        <taxon>Treponema</taxon>
    </lineage>
</organism>
<dbReference type="RefSeq" id="WP_198443018.1">
    <property type="nucleotide sequence ID" value="NZ_CBCSHE010000010.1"/>
</dbReference>
<protein>
    <submittedName>
        <fullName evidence="2">Uncharacterized protein</fullName>
    </submittedName>
</protein>
<feature type="transmembrane region" description="Helical" evidence="1">
    <location>
        <begin position="12"/>
        <end position="32"/>
    </location>
</feature>
<keyword evidence="1" id="KW-0472">Membrane</keyword>
<feature type="transmembrane region" description="Helical" evidence="1">
    <location>
        <begin position="139"/>
        <end position="161"/>
    </location>
</feature>
<evidence type="ECO:0000313" key="3">
    <source>
        <dbReference type="Proteomes" id="UP000595224"/>
    </source>
</evidence>
<accession>A0A7T3RE93</accession>
<gene>
    <name evidence="2" type="ORF">IWA51_02470</name>
</gene>
<name>A0A7T3RE93_9SPIR</name>
<keyword evidence="3" id="KW-1185">Reference proteome</keyword>
<dbReference type="AlphaFoldDB" id="A0A7T3RE93"/>
<reference evidence="2 3" key="1">
    <citation type="submission" date="2020-11" db="EMBL/GenBank/DDBJ databases">
        <title>Treponema Peruensis nv. sp., first commensal Treponema isolated from human feces.</title>
        <authorList>
            <person name="Belkhou C."/>
            <person name="Raes J."/>
        </authorList>
    </citation>
    <scope>NUCLEOTIDE SEQUENCE [LARGE SCALE GENOMIC DNA]</scope>
    <source>
        <strain evidence="2 3">RCC2812</strain>
    </source>
</reference>
<dbReference type="Proteomes" id="UP000595224">
    <property type="component" value="Chromosome"/>
</dbReference>
<feature type="transmembrane region" description="Helical" evidence="1">
    <location>
        <begin position="112"/>
        <end position="133"/>
    </location>
</feature>
<dbReference type="PROSITE" id="PS51257">
    <property type="entry name" value="PROKAR_LIPOPROTEIN"/>
    <property type="match status" value="1"/>
</dbReference>
<dbReference type="SUPFAM" id="SSF46894">
    <property type="entry name" value="C-terminal effector domain of the bipartite response regulators"/>
    <property type="match status" value="1"/>
</dbReference>
<keyword evidence="1" id="KW-0812">Transmembrane</keyword>
<feature type="transmembrane region" description="Helical" evidence="1">
    <location>
        <begin position="53"/>
        <end position="80"/>
    </location>
</feature>
<dbReference type="GO" id="GO:0006355">
    <property type="term" value="P:regulation of DNA-templated transcription"/>
    <property type="evidence" value="ECO:0007669"/>
    <property type="project" value="InterPro"/>
</dbReference>
<evidence type="ECO:0000256" key="1">
    <source>
        <dbReference type="SAM" id="Phobius"/>
    </source>
</evidence>
<proteinExistence type="predicted"/>
<dbReference type="InterPro" id="IPR016032">
    <property type="entry name" value="Sig_transdc_resp-reg_C-effctor"/>
</dbReference>
<sequence length="248" mass="28509">MDQKEKKIWQTVSIAGTFITGACLVISIFQFFSYKINEPFLVTRFDSLTINTVAFVGYLYLLLNPLHFTAHVIVFYVYGIGNFLDGGNVLGLICIITSAVFLYFINFFKKHMVLKIIAFSIIPVASVFMQIFFEGQLMFWISAMHILGALFMMLLIFLLFYPRLKELGTQHFEKKIDSSLCTPQDLDFLTRVLAGEKYSAIAAFHNISESKLKARMLELYKILEVKDRVEFLMIYNNTSFVLEDNTAV</sequence>
<dbReference type="EMBL" id="CP064936">
    <property type="protein sequence ID" value="QQA01499.1"/>
    <property type="molecule type" value="Genomic_DNA"/>
</dbReference>
<dbReference type="GO" id="GO:0003677">
    <property type="term" value="F:DNA binding"/>
    <property type="evidence" value="ECO:0007669"/>
    <property type="project" value="InterPro"/>
</dbReference>